<feature type="signal peptide" evidence="1">
    <location>
        <begin position="1"/>
        <end position="25"/>
    </location>
</feature>
<accession>A0ABQ8UEH3</accession>
<evidence type="ECO:0000313" key="2">
    <source>
        <dbReference type="EMBL" id="KAJ4456077.1"/>
    </source>
</evidence>
<evidence type="ECO:0000256" key="1">
    <source>
        <dbReference type="SAM" id="SignalP"/>
    </source>
</evidence>
<gene>
    <name evidence="2" type="ORF">PAPYR_8843</name>
</gene>
<comment type="caution">
    <text evidence="2">The sequence shown here is derived from an EMBL/GenBank/DDBJ whole genome shotgun (WGS) entry which is preliminary data.</text>
</comment>
<organism evidence="2 3">
    <name type="scientific">Paratrimastix pyriformis</name>
    <dbReference type="NCBI Taxonomy" id="342808"/>
    <lineage>
        <taxon>Eukaryota</taxon>
        <taxon>Metamonada</taxon>
        <taxon>Preaxostyla</taxon>
        <taxon>Paratrimastigidae</taxon>
        <taxon>Paratrimastix</taxon>
    </lineage>
</organism>
<dbReference type="Proteomes" id="UP001141327">
    <property type="component" value="Unassembled WGS sequence"/>
</dbReference>
<dbReference type="EMBL" id="JAPMOS010000083">
    <property type="protein sequence ID" value="KAJ4456077.1"/>
    <property type="molecule type" value="Genomic_DNA"/>
</dbReference>
<keyword evidence="3" id="KW-1185">Reference proteome</keyword>
<protein>
    <recommendedName>
        <fullName evidence="4">Secreted protein</fullName>
    </recommendedName>
</protein>
<reference evidence="2" key="1">
    <citation type="journal article" date="2022" name="bioRxiv">
        <title>Genomics of Preaxostyla Flagellates Illuminates Evolutionary Transitions and the Path Towards Mitochondrial Loss.</title>
        <authorList>
            <person name="Novak L.V.F."/>
            <person name="Treitli S.C."/>
            <person name="Pyrih J."/>
            <person name="Halakuc P."/>
            <person name="Pipaliya S.V."/>
            <person name="Vacek V."/>
            <person name="Brzon O."/>
            <person name="Soukal P."/>
            <person name="Eme L."/>
            <person name="Dacks J.B."/>
            <person name="Karnkowska A."/>
            <person name="Elias M."/>
            <person name="Hampl V."/>
        </authorList>
    </citation>
    <scope>NUCLEOTIDE SEQUENCE</scope>
    <source>
        <strain evidence="2">RCP-MX</strain>
    </source>
</reference>
<evidence type="ECO:0000313" key="3">
    <source>
        <dbReference type="Proteomes" id="UP001141327"/>
    </source>
</evidence>
<name>A0ABQ8UEH3_9EUKA</name>
<evidence type="ECO:0008006" key="4">
    <source>
        <dbReference type="Google" id="ProtNLM"/>
    </source>
</evidence>
<proteinExistence type="predicted"/>
<sequence>MQPTPCLAPIAFFFPLFSLRLCCFAALRDEEQERIQILRHSLNLPSCSILNEPFLLPAPDFRVPLIYLLPSDSIPPPIPITIIKNSPTP</sequence>
<feature type="chain" id="PRO_5047402334" description="Secreted protein" evidence="1">
    <location>
        <begin position="26"/>
        <end position="89"/>
    </location>
</feature>
<keyword evidence="1" id="KW-0732">Signal</keyword>